<dbReference type="InterPro" id="IPR013105">
    <property type="entry name" value="TPR_2"/>
</dbReference>
<gene>
    <name evidence="5" type="ORF">FSP39_016660</name>
</gene>
<dbReference type="PANTHER" id="PTHR46540">
    <property type="entry name" value="TETRATRICOPEPTIDE REPEAT PROTEIN 12"/>
    <property type="match status" value="1"/>
</dbReference>
<dbReference type="SUPFAM" id="SSF48371">
    <property type="entry name" value="ARM repeat"/>
    <property type="match status" value="1"/>
</dbReference>
<dbReference type="EMBL" id="VSWD01000002">
    <property type="protein sequence ID" value="KAK3107524.1"/>
    <property type="molecule type" value="Genomic_DNA"/>
</dbReference>
<comment type="caution">
    <text evidence="5">The sequence shown here is derived from an EMBL/GenBank/DDBJ whole genome shotgun (WGS) entry which is preliminary data.</text>
</comment>
<evidence type="ECO:0000256" key="4">
    <source>
        <dbReference type="SAM" id="MobiDB-lite"/>
    </source>
</evidence>
<evidence type="ECO:0008006" key="7">
    <source>
        <dbReference type="Google" id="ProtNLM"/>
    </source>
</evidence>
<accession>A0AA89CAZ2</accession>
<reference evidence="5" key="1">
    <citation type="submission" date="2019-08" db="EMBL/GenBank/DDBJ databases">
        <title>The improved chromosome-level genome for the pearl oyster Pinctada fucata martensii using PacBio sequencing and Hi-C.</title>
        <authorList>
            <person name="Zheng Z."/>
        </authorList>
    </citation>
    <scope>NUCLEOTIDE SEQUENCE</scope>
    <source>
        <strain evidence="5">ZZ-2019</strain>
        <tissue evidence="5">Adductor muscle</tissue>
    </source>
</reference>
<dbReference type="PANTHER" id="PTHR46540:SF1">
    <property type="entry name" value="TETRATRICOPEPTIDE REPEAT PROTEIN 12"/>
    <property type="match status" value="1"/>
</dbReference>
<dbReference type="InterPro" id="IPR011989">
    <property type="entry name" value="ARM-like"/>
</dbReference>
<dbReference type="InterPro" id="IPR011990">
    <property type="entry name" value="TPR-like_helical_dom_sf"/>
</dbReference>
<feature type="compositionally biased region" description="Basic and acidic residues" evidence="4">
    <location>
        <begin position="12"/>
        <end position="22"/>
    </location>
</feature>
<dbReference type="Pfam" id="PF07719">
    <property type="entry name" value="TPR_2"/>
    <property type="match status" value="1"/>
</dbReference>
<evidence type="ECO:0000313" key="5">
    <source>
        <dbReference type="EMBL" id="KAK3107524.1"/>
    </source>
</evidence>
<sequence>MDQADDILAKAQEQKGKNKGVDNDDIDEDLPHTKTGLVEGGGVEPLEFVPKSLFFSKTMINSSQTDTHVDPPGPDGVMYPQEHKAFMAALEADANERAARRKANEKEANILKEKGNEEFRQGNYNKALALYTEGLTKIKDHTALWTNRAQTNIKLCNYEEAIKDCDWALRVFPNSLKAHIHMGRAHLGLKNYDKARECYKEALACDPKKTALIADYISEVDRAEKASQEEVKAQEVFESGETGVVPLLEKVNKKEQLPVYYSGGFRFMCSFLRKTEDKTLFRTQGGFSIVTEHPCFSKCLSASPRSLSQEELDMLLSGVDMLQMACFQNETNQEILMQTDGLPEKLLRFMEVKLKGQGRLVKASCLELIHTVTLTEIGRTLVIQKFDLSKLLTVLFNLIRTNANLAVSAGCCLNNLALEKRFKLQLRDKIEDNVIPAFESLLKDSSSPKSALPSCVTTMLNLANDSIIRDKLTQRKDLWNILIDFINSHKGKLDEPISVELVEACLGLLANITNEPTALMRECGVNICRQCLEICKNLKHYKLIVSRSLGVLSHVLPNCIPAVEWWSDNGGVDILLYTLKNDDDFSNRKHALKALTGCTQINDHARIFTVDHKGLGTLIKLLKSEDEVVIGNAALCLGHTTQVPKVCAALTKTDILKDLLVLARDGTKPGLQKNCAILIAKLAQGDTR</sequence>
<feature type="repeat" description="TPR" evidence="3">
    <location>
        <begin position="176"/>
        <end position="209"/>
    </location>
</feature>
<dbReference type="SUPFAM" id="SSF48452">
    <property type="entry name" value="TPR-like"/>
    <property type="match status" value="1"/>
</dbReference>
<dbReference type="GO" id="GO:0005813">
    <property type="term" value="C:centrosome"/>
    <property type="evidence" value="ECO:0007669"/>
    <property type="project" value="TreeGrafter"/>
</dbReference>
<dbReference type="GO" id="GO:0005737">
    <property type="term" value="C:cytoplasm"/>
    <property type="evidence" value="ECO:0007669"/>
    <property type="project" value="TreeGrafter"/>
</dbReference>
<evidence type="ECO:0000313" key="6">
    <source>
        <dbReference type="Proteomes" id="UP001186944"/>
    </source>
</evidence>
<dbReference type="Gene3D" id="1.25.10.10">
    <property type="entry name" value="Leucine-rich Repeat Variant"/>
    <property type="match status" value="2"/>
</dbReference>
<organism evidence="5 6">
    <name type="scientific">Pinctada imbricata</name>
    <name type="common">Atlantic pearl-oyster</name>
    <name type="synonym">Pinctada martensii</name>
    <dbReference type="NCBI Taxonomy" id="66713"/>
    <lineage>
        <taxon>Eukaryota</taxon>
        <taxon>Metazoa</taxon>
        <taxon>Spiralia</taxon>
        <taxon>Lophotrochozoa</taxon>
        <taxon>Mollusca</taxon>
        <taxon>Bivalvia</taxon>
        <taxon>Autobranchia</taxon>
        <taxon>Pteriomorphia</taxon>
        <taxon>Pterioida</taxon>
        <taxon>Pterioidea</taxon>
        <taxon>Pteriidae</taxon>
        <taxon>Pinctada</taxon>
    </lineage>
</organism>
<evidence type="ECO:0000256" key="2">
    <source>
        <dbReference type="ARBA" id="ARBA00022803"/>
    </source>
</evidence>
<dbReference type="PROSITE" id="PS50005">
    <property type="entry name" value="TPR"/>
    <property type="match status" value="1"/>
</dbReference>
<feature type="region of interest" description="Disordered" evidence="4">
    <location>
        <begin position="1"/>
        <end position="42"/>
    </location>
</feature>
<dbReference type="GO" id="GO:0007288">
    <property type="term" value="P:sperm axoneme assembly"/>
    <property type="evidence" value="ECO:0007669"/>
    <property type="project" value="TreeGrafter"/>
</dbReference>
<dbReference type="InterPro" id="IPR016024">
    <property type="entry name" value="ARM-type_fold"/>
</dbReference>
<evidence type="ECO:0000256" key="1">
    <source>
        <dbReference type="ARBA" id="ARBA00022737"/>
    </source>
</evidence>
<dbReference type="Gene3D" id="1.25.40.10">
    <property type="entry name" value="Tetratricopeptide repeat domain"/>
    <property type="match status" value="1"/>
</dbReference>
<dbReference type="InterPro" id="IPR043195">
    <property type="entry name" value="TTC12"/>
</dbReference>
<dbReference type="InterPro" id="IPR019734">
    <property type="entry name" value="TPR_rpt"/>
</dbReference>
<dbReference type="GO" id="GO:0070286">
    <property type="term" value="P:axonemal dynein complex assembly"/>
    <property type="evidence" value="ECO:0007669"/>
    <property type="project" value="TreeGrafter"/>
</dbReference>
<keyword evidence="2 3" id="KW-0802">TPR repeat</keyword>
<dbReference type="AlphaFoldDB" id="A0AA89CAZ2"/>
<evidence type="ECO:0000256" key="3">
    <source>
        <dbReference type="PROSITE-ProRule" id="PRU00339"/>
    </source>
</evidence>
<dbReference type="Proteomes" id="UP001186944">
    <property type="component" value="Unassembled WGS sequence"/>
</dbReference>
<name>A0AA89CAZ2_PINIB</name>
<protein>
    <recommendedName>
        <fullName evidence="7">Protein unc-45 homolog B</fullName>
    </recommendedName>
</protein>
<keyword evidence="1" id="KW-0677">Repeat</keyword>
<dbReference type="SMART" id="SM00028">
    <property type="entry name" value="TPR"/>
    <property type="match status" value="3"/>
</dbReference>
<keyword evidence="6" id="KW-1185">Reference proteome</keyword>
<proteinExistence type="predicted"/>